<feature type="region of interest" description="Disordered" evidence="1">
    <location>
        <begin position="89"/>
        <end position="121"/>
    </location>
</feature>
<sequence>MMPNDENEMQTEVWCFREDDIFVNVDDGNGDEDEDADEEEEGNENDATCHDIIVPRNFLCMDALGLTNEIDDEVLSFLYDFDTTTGLLQDEEEVKEEEGIEQKEEKEQEREEEEEPTKALNHDKQIISFDASSSSLVMKPERDASYTPIPETHTQRTQRRGGLRSRLRLLRLGRIGRKNSKKESTTSAVVDCSCSAISSISGASASPNELNPTEEEEEPETTALEEKQQSINNSKKIECNATHDDTDDDNSKHSPIPLVLSGSSFGGIFFDRKENIEYDFDDDATEIQSNVSSKNRCRSHTTKSEQFSHFTYNEKSDTSYTDSGSYSDDTRDSASFSASNKSHSNRNLILSSANNAKNDNNGELLRTTTKVNSFFRNGVWSKKSKSISFSLKSNISGRKSTSSEFKTEGNDDESSKASTAQELWQARNEVRRIKQQKQKHTKYKRTITPTLVHAGNNSQQFNCDDDPITEASPLEPVVNTRKEENPVDVAALLLNQHKVKIARWKSEQLMKRAVAKLTDSADEMIETVLLVGFDHEDSYAIQLKSVPL</sequence>
<protein>
    <submittedName>
        <fullName evidence="2">Uncharacterized protein</fullName>
    </submittedName>
</protein>
<name>A0A448ZT12_9STRA</name>
<keyword evidence="3" id="KW-1185">Reference proteome</keyword>
<proteinExistence type="predicted"/>
<feature type="compositionally biased region" description="Basic and acidic residues" evidence="1">
    <location>
        <begin position="235"/>
        <end position="252"/>
    </location>
</feature>
<accession>A0A448ZT12</accession>
<feature type="compositionally biased region" description="Acidic residues" evidence="1">
    <location>
        <begin position="28"/>
        <end position="44"/>
    </location>
</feature>
<feature type="compositionally biased region" description="Basic and acidic residues" evidence="1">
    <location>
        <begin position="100"/>
        <end position="109"/>
    </location>
</feature>
<feature type="compositionally biased region" description="Acidic residues" evidence="1">
    <location>
        <begin position="89"/>
        <end position="99"/>
    </location>
</feature>
<reference evidence="2 3" key="1">
    <citation type="submission" date="2019-01" db="EMBL/GenBank/DDBJ databases">
        <authorList>
            <person name="Ferrante I. M."/>
        </authorList>
    </citation>
    <scope>NUCLEOTIDE SEQUENCE [LARGE SCALE GENOMIC DNA]</scope>
    <source>
        <strain evidence="2 3">B856</strain>
    </source>
</reference>
<dbReference type="AlphaFoldDB" id="A0A448ZT12"/>
<feature type="region of interest" description="Disordered" evidence="1">
    <location>
        <begin position="391"/>
        <end position="421"/>
    </location>
</feature>
<gene>
    <name evidence="2" type="ORF">PSNMU_V1.4_AUG-EV-PASAV3_0123510</name>
</gene>
<organism evidence="2 3">
    <name type="scientific">Pseudo-nitzschia multistriata</name>
    <dbReference type="NCBI Taxonomy" id="183589"/>
    <lineage>
        <taxon>Eukaryota</taxon>
        <taxon>Sar</taxon>
        <taxon>Stramenopiles</taxon>
        <taxon>Ochrophyta</taxon>
        <taxon>Bacillariophyta</taxon>
        <taxon>Bacillariophyceae</taxon>
        <taxon>Bacillariophycidae</taxon>
        <taxon>Bacillariales</taxon>
        <taxon>Bacillariaceae</taxon>
        <taxon>Pseudo-nitzschia</taxon>
    </lineage>
</organism>
<feature type="region of interest" description="Disordered" evidence="1">
    <location>
        <begin position="23"/>
        <end position="48"/>
    </location>
</feature>
<evidence type="ECO:0000313" key="3">
    <source>
        <dbReference type="Proteomes" id="UP000291116"/>
    </source>
</evidence>
<evidence type="ECO:0000313" key="2">
    <source>
        <dbReference type="EMBL" id="VEU45188.1"/>
    </source>
</evidence>
<dbReference type="EMBL" id="CAACVS010000692">
    <property type="protein sequence ID" value="VEU45188.1"/>
    <property type="molecule type" value="Genomic_DNA"/>
</dbReference>
<feature type="compositionally biased region" description="Low complexity" evidence="1">
    <location>
        <begin position="200"/>
        <end position="211"/>
    </location>
</feature>
<feature type="region of interest" description="Disordered" evidence="1">
    <location>
        <begin position="315"/>
        <end position="344"/>
    </location>
</feature>
<dbReference type="Proteomes" id="UP000291116">
    <property type="component" value="Unassembled WGS sequence"/>
</dbReference>
<feature type="compositionally biased region" description="Basic and acidic residues" evidence="1">
    <location>
        <begin position="405"/>
        <end position="415"/>
    </location>
</feature>
<feature type="compositionally biased region" description="Low complexity" evidence="1">
    <location>
        <begin position="318"/>
        <end position="342"/>
    </location>
</feature>
<feature type="region of interest" description="Disordered" evidence="1">
    <location>
        <begin position="200"/>
        <end position="257"/>
    </location>
</feature>
<evidence type="ECO:0000256" key="1">
    <source>
        <dbReference type="SAM" id="MobiDB-lite"/>
    </source>
</evidence>